<evidence type="ECO:0000259" key="5">
    <source>
        <dbReference type="PROSITE" id="PS51767"/>
    </source>
</evidence>
<keyword evidence="3" id="KW-0378">Hydrolase</keyword>
<evidence type="ECO:0000256" key="2">
    <source>
        <dbReference type="ARBA" id="ARBA00022750"/>
    </source>
</evidence>
<evidence type="ECO:0000313" key="7">
    <source>
        <dbReference type="Proteomes" id="UP000827549"/>
    </source>
</evidence>
<name>A0AAF1BPU1_9TREE</name>
<protein>
    <submittedName>
        <fullName evidence="6">Renin</fullName>
    </submittedName>
</protein>
<feature type="signal peptide" evidence="4">
    <location>
        <begin position="1"/>
        <end position="15"/>
    </location>
</feature>
<dbReference type="PROSITE" id="PS00141">
    <property type="entry name" value="ASP_PROTEASE"/>
    <property type="match status" value="1"/>
</dbReference>
<sequence length="400" mass="40570">MVLSSLLFFAASAAASPLAQRGLPPSGVAVANYGPDLAYTVQLKVGTPAQTLTFLVDTGSADLWVLSSAVASSTGSSSAGFNSGHSSSFALNSAAGAFDNVYASGEAQGQWANDVVCLGSQCVRQAFALANARSPGLINNPIGFSFAGTPIAGILGLDFGQPLVAQAQTPLWQQLAANWADKQFGLGLSRGPTDYFAAPFSTPGKTGSTLTLGGTNAALYTGSINYIPVPATTDFWRVPLGGVTVGSATVATGVYGSPLWAAFDSGSATIAGYPSSVAEIYGAIPGAWLSPQGYAVPCDGVSPGSTAGVPALGISFQLGGQSYALADADAIQFAVPSAFFAGQGVTPPGSANQWCIGSIQPYSPWPATLPPAFILGTPFLKNWYSAYRSRPPAIGLAKSR</sequence>
<feature type="domain" description="Peptidase A1" evidence="5">
    <location>
        <begin position="39"/>
        <end position="397"/>
    </location>
</feature>
<dbReference type="RefSeq" id="XP_062625860.1">
    <property type="nucleotide sequence ID" value="XM_062769876.1"/>
</dbReference>
<organism evidence="6 7">
    <name type="scientific">Vanrija pseudolonga</name>
    <dbReference type="NCBI Taxonomy" id="143232"/>
    <lineage>
        <taxon>Eukaryota</taxon>
        <taxon>Fungi</taxon>
        <taxon>Dikarya</taxon>
        <taxon>Basidiomycota</taxon>
        <taxon>Agaricomycotina</taxon>
        <taxon>Tremellomycetes</taxon>
        <taxon>Trichosporonales</taxon>
        <taxon>Trichosporonaceae</taxon>
        <taxon>Vanrija</taxon>
    </lineage>
</organism>
<dbReference type="SUPFAM" id="SSF50630">
    <property type="entry name" value="Acid proteases"/>
    <property type="match status" value="1"/>
</dbReference>
<dbReference type="PROSITE" id="PS51767">
    <property type="entry name" value="PEPTIDASE_A1"/>
    <property type="match status" value="1"/>
</dbReference>
<evidence type="ECO:0000256" key="4">
    <source>
        <dbReference type="SAM" id="SignalP"/>
    </source>
</evidence>
<dbReference type="PRINTS" id="PR00792">
    <property type="entry name" value="PEPSIN"/>
</dbReference>
<keyword evidence="4" id="KW-0732">Signal</keyword>
<dbReference type="Gene3D" id="2.40.70.10">
    <property type="entry name" value="Acid Proteases"/>
    <property type="match status" value="2"/>
</dbReference>
<gene>
    <name evidence="6" type="primary">Ren1</name>
    <name evidence="6" type="ORF">LOC62_02G003343</name>
</gene>
<dbReference type="PANTHER" id="PTHR47966">
    <property type="entry name" value="BETA-SITE APP-CLEAVING ENZYME, ISOFORM A-RELATED"/>
    <property type="match status" value="1"/>
</dbReference>
<dbReference type="EMBL" id="CP086715">
    <property type="protein sequence ID" value="WOO79828.1"/>
    <property type="molecule type" value="Genomic_DNA"/>
</dbReference>
<dbReference type="InterPro" id="IPR034164">
    <property type="entry name" value="Pepsin-like_dom"/>
</dbReference>
<accession>A0AAF1BPU1</accession>
<dbReference type="InterPro" id="IPR001969">
    <property type="entry name" value="Aspartic_peptidase_AS"/>
</dbReference>
<proteinExistence type="inferred from homology"/>
<evidence type="ECO:0000313" key="6">
    <source>
        <dbReference type="EMBL" id="WOO79828.1"/>
    </source>
</evidence>
<evidence type="ECO:0000256" key="1">
    <source>
        <dbReference type="ARBA" id="ARBA00007447"/>
    </source>
</evidence>
<feature type="chain" id="PRO_5042090868" evidence="4">
    <location>
        <begin position="16"/>
        <end position="400"/>
    </location>
</feature>
<dbReference type="AlphaFoldDB" id="A0AAF1BPU1"/>
<keyword evidence="7" id="KW-1185">Reference proteome</keyword>
<dbReference type="Pfam" id="PF00026">
    <property type="entry name" value="Asp"/>
    <property type="match status" value="1"/>
</dbReference>
<dbReference type="GO" id="GO:0004190">
    <property type="term" value="F:aspartic-type endopeptidase activity"/>
    <property type="evidence" value="ECO:0007669"/>
    <property type="project" value="UniProtKB-KW"/>
</dbReference>
<keyword evidence="3" id="KW-0645">Protease</keyword>
<comment type="similarity">
    <text evidence="1 3">Belongs to the peptidase A1 family.</text>
</comment>
<dbReference type="InterPro" id="IPR001461">
    <property type="entry name" value="Aspartic_peptidase_A1"/>
</dbReference>
<reference evidence="6" key="1">
    <citation type="submission" date="2023-10" db="EMBL/GenBank/DDBJ databases">
        <authorList>
            <person name="Noh H."/>
        </authorList>
    </citation>
    <scope>NUCLEOTIDE SEQUENCE</scope>
    <source>
        <strain evidence="6">DUCC4014</strain>
    </source>
</reference>
<evidence type="ECO:0000256" key="3">
    <source>
        <dbReference type="RuleBase" id="RU000454"/>
    </source>
</evidence>
<dbReference type="GO" id="GO:0006508">
    <property type="term" value="P:proteolysis"/>
    <property type="evidence" value="ECO:0007669"/>
    <property type="project" value="UniProtKB-KW"/>
</dbReference>
<keyword evidence="2 3" id="KW-0064">Aspartyl protease</keyword>
<dbReference type="Proteomes" id="UP000827549">
    <property type="component" value="Chromosome 2"/>
</dbReference>
<dbReference type="GeneID" id="87806587"/>
<dbReference type="CDD" id="cd05471">
    <property type="entry name" value="pepsin_like"/>
    <property type="match status" value="1"/>
</dbReference>
<dbReference type="InterPro" id="IPR033121">
    <property type="entry name" value="PEPTIDASE_A1"/>
</dbReference>
<dbReference type="PANTHER" id="PTHR47966:SF6">
    <property type="entry name" value="PEPTIDASE A1 DOMAIN-CONTAINING PROTEIN"/>
    <property type="match status" value="1"/>
</dbReference>
<dbReference type="InterPro" id="IPR021109">
    <property type="entry name" value="Peptidase_aspartic_dom_sf"/>
</dbReference>